<organism evidence="3 4">
    <name type="scientific">Paraburkholderia bengalensis</name>
    <dbReference type="NCBI Taxonomy" id="2747562"/>
    <lineage>
        <taxon>Bacteria</taxon>
        <taxon>Pseudomonadati</taxon>
        <taxon>Pseudomonadota</taxon>
        <taxon>Betaproteobacteria</taxon>
        <taxon>Burkholderiales</taxon>
        <taxon>Burkholderiaceae</taxon>
        <taxon>Paraburkholderia</taxon>
    </lineage>
</organism>
<dbReference type="Pfam" id="PF00182">
    <property type="entry name" value="Glyco_hydro_19"/>
    <property type="match status" value="1"/>
</dbReference>
<dbReference type="PANTHER" id="PTHR34408">
    <property type="entry name" value="FAMILY PROTEIN, PUTATIVE-RELATED"/>
    <property type="match status" value="1"/>
</dbReference>
<dbReference type="InterPro" id="IPR052354">
    <property type="entry name" value="Cell_Wall_Dynamics_Protein"/>
</dbReference>
<keyword evidence="4" id="KW-1185">Reference proteome</keyword>
<dbReference type="RefSeq" id="WP_336602349.1">
    <property type="nucleotide sequence ID" value="NZ_JACFYJ010000129.1"/>
</dbReference>
<dbReference type="InterPro" id="IPR000726">
    <property type="entry name" value="Glyco_hydro_19_cat"/>
</dbReference>
<dbReference type="EMBL" id="JACFYJ010000129">
    <property type="protein sequence ID" value="MEI6002739.1"/>
    <property type="molecule type" value="Genomic_DNA"/>
</dbReference>
<name>A0ABU8J434_9BURK</name>
<keyword evidence="1" id="KW-0732">Signal</keyword>
<reference evidence="3 4" key="1">
    <citation type="journal article" date="2022" name="Arch. Microbiol.">
        <title>Paraburkholderia bengalensis sp. nov. isolated from roots of Oryza sativa, IR64.</title>
        <authorList>
            <person name="Nag P."/>
            <person name="Mondal N."/>
            <person name="Sarkar J."/>
            <person name="Das S."/>
        </authorList>
    </citation>
    <scope>NUCLEOTIDE SEQUENCE [LARGE SCALE GENOMIC DNA]</scope>
    <source>
        <strain evidence="3 4">IR64_4_BI</strain>
    </source>
</reference>
<evidence type="ECO:0000313" key="4">
    <source>
        <dbReference type="Proteomes" id="UP001386437"/>
    </source>
</evidence>
<feature type="chain" id="PRO_5046120056" evidence="1">
    <location>
        <begin position="20"/>
        <end position="214"/>
    </location>
</feature>
<dbReference type="Proteomes" id="UP001386437">
    <property type="component" value="Unassembled WGS sequence"/>
</dbReference>
<sequence>MTITPALLIAACGASAANAARFVTPLQGACDRFAVNTPQRLAAFLSQVGHESAGLSAAAESFNYSVAGLAATFRRMTPPLASILGRQPGEKAVPAERQQRIASIVYANQYGNGEAVTGDGWRYRGSGLIQLTFHDNFAACGRYLGLDLTGEPERVRTDPAIAALVAGWFWSANGCNALADTGAFDAITRRINRAMAGKAHRDELYAAAKHALGI</sequence>
<gene>
    <name evidence="3" type="ORF">H3V53_38270</name>
</gene>
<proteinExistence type="predicted"/>
<comment type="caution">
    <text evidence="3">The sequence shown here is derived from an EMBL/GenBank/DDBJ whole genome shotgun (WGS) entry which is preliminary data.</text>
</comment>
<dbReference type="SUPFAM" id="SSF53955">
    <property type="entry name" value="Lysozyme-like"/>
    <property type="match status" value="1"/>
</dbReference>
<dbReference type="InterPro" id="IPR023346">
    <property type="entry name" value="Lysozyme-like_dom_sf"/>
</dbReference>
<protein>
    <submittedName>
        <fullName evidence="3">Glycoside hydrolase family 19 protein</fullName>
    </submittedName>
</protein>
<dbReference type="PANTHER" id="PTHR34408:SF1">
    <property type="entry name" value="GLYCOSYL HYDROLASE FAMILY 19 DOMAIN-CONTAINING PROTEIN HI_1415"/>
    <property type="match status" value="1"/>
</dbReference>
<feature type="signal peptide" evidence="1">
    <location>
        <begin position="1"/>
        <end position="19"/>
    </location>
</feature>
<evidence type="ECO:0000259" key="2">
    <source>
        <dbReference type="Pfam" id="PF00182"/>
    </source>
</evidence>
<evidence type="ECO:0000256" key="1">
    <source>
        <dbReference type="SAM" id="SignalP"/>
    </source>
</evidence>
<keyword evidence="3" id="KW-0378">Hydrolase</keyword>
<dbReference type="Gene3D" id="1.10.530.10">
    <property type="match status" value="1"/>
</dbReference>
<dbReference type="GO" id="GO:0016787">
    <property type="term" value="F:hydrolase activity"/>
    <property type="evidence" value="ECO:0007669"/>
    <property type="project" value="UniProtKB-KW"/>
</dbReference>
<evidence type="ECO:0000313" key="3">
    <source>
        <dbReference type="EMBL" id="MEI6002739.1"/>
    </source>
</evidence>
<accession>A0ABU8J434</accession>
<feature type="domain" description="Glycoside hydrolase family 19 catalytic" evidence="2">
    <location>
        <begin position="118"/>
        <end position="174"/>
    </location>
</feature>